<sequence length="335" mass="36825">MNPPTYCKGALWSNLYIGKDTIAQQVDFFLQKSKSLPIDILIDLVDMDKQPPVLSLIGHHQAAPALQILSVTITQEPTTLTPGSEAGFITLKSPFSAVPVIATLTLPLCHLPRNTDILLCSPSLKHLIINSPSYFFPALNWNWVYSAVRAVQNLQSLTFKGPPAIMRPSLSTMLVQGTYVCEAPYLTSIDITAPEWGIKIMRDIIAPLLKKVRIDALGQRELFMPSQTWVRECESIAKAFVHLSRTSSLITHMELCGIDLPSSGEFTAHSLLGGAFPMLEHLTLNDANIDDSAFAEYSSGLPNLRYLKIVASPGIGGDGFLSFMANRRDTFQLVL</sequence>
<proteinExistence type="predicted"/>
<dbReference type="InterPro" id="IPR032675">
    <property type="entry name" value="LRR_dom_sf"/>
</dbReference>
<dbReference type="SUPFAM" id="SSF52047">
    <property type="entry name" value="RNI-like"/>
    <property type="match status" value="1"/>
</dbReference>
<evidence type="ECO:0000313" key="1">
    <source>
        <dbReference type="EMBL" id="KAF4616992.1"/>
    </source>
</evidence>
<gene>
    <name evidence="1" type="ORF">D9613_008880</name>
</gene>
<protein>
    <submittedName>
        <fullName evidence="1">Uncharacterized protein</fullName>
    </submittedName>
</protein>
<evidence type="ECO:0000313" key="2">
    <source>
        <dbReference type="Proteomes" id="UP000521872"/>
    </source>
</evidence>
<organism evidence="1 2">
    <name type="scientific">Agrocybe pediades</name>
    <dbReference type="NCBI Taxonomy" id="84607"/>
    <lineage>
        <taxon>Eukaryota</taxon>
        <taxon>Fungi</taxon>
        <taxon>Dikarya</taxon>
        <taxon>Basidiomycota</taxon>
        <taxon>Agaricomycotina</taxon>
        <taxon>Agaricomycetes</taxon>
        <taxon>Agaricomycetidae</taxon>
        <taxon>Agaricales</taxon>
        <taxon>Agaricineae</taxon>
        <taxon>Strophariaceae</taxon>
        <taxon>Agrocybe</taxon>
    </lineage>
</organism>
<dbReference type="Proteomes" id="UP000521872">
    <property type="component" value="Unassembled WGS sequence"/>
</dbReference>
<name>A0A8H4VP99_9AGAR</name>
<reference evidence="1 2" key="1">
    <citation type="submission" date="2019-12" db="EMBL/GenBank/DDBJ databases">
        <authorList>
            <person name="Floudas D."/>
            <person name="Bentzer J."/>
            <person name="Ahren D."/>
            <person name="Johansson T."/>
            <person name="Persson P."/>
            <person name="Tunlid A."/>
        </authorList>
    </citation>
    <scope>NUCLEOTIDE SEQUENCE [LARGE SCALE GENOMIC DNA]</scope>
    <source>
        <strain evidence="1 2">CBS 102.39</strain>
    </source>
</reference>
<keyword evidence="2" id="KW-1185">Reference proteome</keyword>
<dbReference type="EMBL" id="JAACJL010000031">
    <property type="protein sequence ID" value="KAF4616992.1"/>
    <property type="molecule type" value="Genomic_DNA"/>
</dbReference>
<accession>A0A8H4VP99</accession>
<comment type="caution">
    <text evidence="1">The sequence shown here is derived from an EMBL/GenBank/DDBJ whole genome shotgun (WGS) entry which is preliminary data.</text>
</comment>
<dbReference type="Gene3D" id="3.80.10.10">
    <property type="entry name" value="Ribonuclease Inhibitor"/>
    <property type="match status" value="1"/>
</dbReference>
<dbReference type="AlphaFoldDB" id="A0A8H4VP99"/>